<feature type="compositionally biased region" description="Polar residues" evidence="1">
    <location>
        <begin position="65"/>
        <end position="80"/>
    </location>
</feature>
<dbReference type="EMBL" id="LSSM01003632">
    <property type="protein sequence ID" value="OMJ17292.1"/>
    <property type="molecule type" value="Genomic_DNA"/>
</dbReference>
<feature type="compositionally biased region" description="Low complexity" evidence="1">
    <location>
        <begin position="37"/>
        <end position="46"/>
    </location>
</feature>
<dbReference type="Proteomes" id="UP000187429">
    <property type="component" value="Unassembled WGS sequence"/>
</dbReference>
<evidence type="ECO:0000313" key="3">
    <source>
        <dbReference type="Proteomes" id="UP000187429"/>
    </source>
</evidence>
<organism evidence="2 3">
    <name type="scientific">Smittium culicis</name>
    <dbReference type="NCBI Taxonomy" id="133412"/>
    <lineage>
        <taxon>Eukaryota</taxon>
        <taxon>Fungi</taxon>
        <taxon>Fungi incertae sedis</taxon>
        <taxon>Zoopagomycota</taxon>
        <taxon>Kickxellomycotina</taxon>
        <taxon>Harpellomycetes</taxon>
        <taxon>Harpellales</taxon>
        <taxon>Legeriomycetaceae</taxon>
        <taxon>Smittium</taxon>
    </lineage>
</organism>
<reference evidence="3" key="1">
    <citation type="submission" date="2017-01" db="EMBL/GenBank/DDBJ databases">
        <authorList>
            <person name="Wang Y."/>
            <person name="White M."/>
            <person name="Kvist S."/>
            <person name="Moncalvo J.-M."/>
        </authorList>
    </citation>
    <scope>NUCLEOTIDE SEQUENCE [LARGE SCALE GENOMIC DNA]</scope>
    <source>
        <strain evidence="3">ID-206-W2</strain>
    </source>
</reference>
<comment type="caution">
    <text evidence="2">The sequence shown here is derived from an EMBL/GenBank/DDBJ whole genome shotgun (WGS) entry which is preliminary data.</text>
</comment>
<protein>
    <submittedName>
        <fullName evidence="2">Uncharacterized protein</fullName>
    </submittedName>
</protein>
<evidence type="ECO:0000256" key="1">
    <source>
        <dbReference type="SAM" id="MobiDB-lite"/>
    </source>
</evidence>
<proteinExistence type="predicted"/>
<keyword evidence="3" id="KW-1185">Reference proteome</keyword>
<feature type="region of interest" description="Disordered" evidence="1">
    <location>
        <begin position="37"/>
        <end position="80"/>
    </location>
</feature>
<name>A0A1R1XRK8_9FUNG</name>
<accession>A0A1R1XRK8</accession>
<dbReference type="AlphaFoldDB" id="A0A1R1XRK8"/>
<evidence type="ECO:0000313" key="2">
    <source>
        <dbReference type="EMBL" id="OMJ17292.1"/>
    </source>
</evidence>
<sequence>MHKSIKLPGRAPQLIESTIKPLITNDQLDKTIAVKKTVSKSKTQSKGPFFQRQHPGYRYSPETAPIQQAAPTQHQPNTSQ</sequence>
<gene>
    <name evidence="2" type="ORF">AYI69_g7480</name>
</gene>